<dbReference type="GO" id="GO:0031177">
    <property type="term" value="F:phosphopantetheine binding"/>
    <property type="evidence" value="ECO:0007669"/>
    <property type="project" value="InterPro"/>
</dbReference>
<feature type="region of interest" description="Disordered" evidence="4">
    <location>
        <begin position="407"/>
        <end position="428"/>
    </location>
</feature>
<evidence type="ECO:0000313" key="6">
    <source>
        <dbReference type="EMBL" id="GAB37794.1"/>
    </source>
</evidence>
<protein>
    <submittedName>
        <fullName evidence="6">Putative non-ribosomal peptide synthetase</fullName>
    </submittedName>
</protein>
<dbReference type="PANTHER" id="PTHR45527">
    <property type="entry name" value="NONRIBOSOMAL PEPTIDE SYNTHETASE"/>
    <property type="match status" value="1"/>
</dbReference>
<dbReference type="GO" id="GO:0044550">
    <property type="term" value="P:secondary metabolite biosynthetic process"/>
    <property type="evidence" value="ECO:0007669"/>
    <property type="project" value="TreeGrafter"/>
</dbReference>
<dbReference type="Gene3D" id="1.10.1200.10">
    <property type="entry name" value="ACP-like"/>
    <property type="match status" value="2"/>
</dbReference>
<feature type="domain" description="Carrier" evidence="5">
    <location>
        <begin position="1991"/>
        <end position="2066"/>
    </location>
</feature>
<dbReference type="GO" id="GO:0043041">
    <property type="term" value="P:amino acid activation for nonribosomal peptide biosynthetic process"/>
    <property type="evidence" value="ECO:0007669"/>
    <property type="project" value="TreeGrafter"/>
</dbReference>
<accession>H5TWD6</accession>
<comment type="caution">
    <text evidence="6">The sequence shown here is derived from an EMBL/GenBank/DDBJ whole genome shotgun (WGS) entry which is preliminary data.</text>
</comment>
<reference evidence="6 7" key="1">
    <citation type="submission" date="2012-02" db="EMBL/GenBank/DDBJ databases">
        <title>Whole genome shotgun sequence of Gordonia sputi NBRC 100414.</title>
        <authorList>
            <person name="Yoshida I."/>
            <person name="Hosoyama A."/>
            <person name="Tsuchikane K."/>
            <person name="Katsumata H."/>
            <person name="Yamazaki S."/>
            <person name="Fujita N."/>
        </authorList>
    </citation>
    <scope>NUCLEOTIDE SEQUENCE [LARGE SCALE GENOMIC DNA]</scope>
    <source>
        <strain evidence="6 7">NBRC 100414</strain>
    </source>
</reference>
<dbReference type="InterPro" id="IPR025110">
    <property type="entry name" value="AMP-bd_C"/>
</dbReference>
<organism evidence="6 7">
    <name type="scientific">Gordonia sputi NBRC 100414</name>
    <dbReference type="NCBI Taxonomy" id="1089453"/>
    <lineage>
        <taxon>Bacteria</taxon>
        <taxon>Bacillati</taxon>
        <taxon>Actinomycetota</taxon>
        <taxon>Actinomycetes</taxon>
        <taxon>Mycobacteriales</taxon>
        <taxon>Gordoniaceae</taxon>
        <taxon>Gordonia</taxon>
    </lineage>
</organism>
<dbReference type="EMBL" id="BAFC01000022">
    <property type="protein sequence ID" value="GAB37794.1"/>
    <property type="molecule type" value="Genomic_DNA"/>
</dbReference>
<evidence type="ECO:0000256" key="4">
    <source>
        <dbReference type="SAM" id="MobiDB-lite"/>
    </source>
</evidence>
<dbReference type="CDD" id="cd05930">
    <property type="entry name" value="A_NRPS"/>
    <property type="match status" value="1"/>
</dbReference>
<dbReference type="InterPro" id="IPR023213">
    <property type="entry name" value="CAT-like_dom_sf"/>
</dbReference>
<dbReference type="UniPathway" id="UPA00011"/>
<dbReference type="InterPro" id="IPR009081">
    <property type="entry name" value="PP-bd_ACP"/>
</dbReference>
<proteinExistence type="predicted"/>
<evidence type="ECO:0000259" key="5">
    <source>
        <dbReference type="PROSITE" id="PS50075"/>
    </source>
</evidence>
<dbReference type="Pfam" id="PF00550">
    <property type="entry name" value="PP-binding"/>
    <property type="match status" value="2"/>
</dbReference>
<name>H5TWD6_9ACTN</name>
<dbReference type="InterPro" id="IPR020806">
    <property type="entry name" value="PKS_PP-bd"/>
</dbReference>
<dbReference type="Proteomes" id="UP000005845">
    <property type="component" value="Unassembled WGS sequence"/>
</dbReference>
<evidence type="ECO:0000256" key="2">
    <source>
        <dbReference type="ARBA" id="ARBA00022450"/>
    </source>
</evidence>
<comment type="cofactor">
    <cofactor evidence="1">
        <name>pantetheine 4'-phosphate</name>
        <dbReference type="ChEBI" id="CHEBI:47942"/>
    </cofactor>
</comment>
<sequence>MSAALEDVLPLTGLQEAIVYRSTAPRGADDVDPYLILADLDLTTVLPQEVDVDRLREAIATVTSRHATLRTSYTRRRTGEPVARVHTAVEVQLPVVDIATLDDGLDTLRSDARTTGIALSSPPPLRFTLVTESGRPRWLFVVAHHVALDGWSLHLMFSEIVRAYRGDALAPVRPISDYARWIASRGRDVGPWVEVLADVEASTIIDIVEPTTPSVPLRAHLSVDVSAALRDVATQSSATLNTVIQLAWALVLADRNDSDDVVFATVVSGRDPSVPGVDEMVGMLINTIPVRVRIDPTETVGSALTRLQREQLALLGSHHVPPADIISAVDLGGPISSLVVFESFPRGDVRPHIEDDNDFTATLLVEDDPSIGLVLERRGADPHLLDEVVAWLTMLAHSREELLGRLTVNPPATTPPATTTPSESLPSESLPYVPVAQQISDAAQRRARRTALVSGDRRVGYRELDVLAARTAHVLSARGIEPESVVAVALPRGIDMVVAILAVARLGAVVAPIDPTYPPARIRFMLDDAAPALVLDEQTFAEIRADAVDSPERAPHTPHPESAAYLIYTSGSTGTPKGVVGTAAALANRIAWAAQRWDGSVVLAKSAIAFIDGITEILGALAAGATVAIADDASARDPMALVELVDRHAVDQVTAVPSLARAIVDLAPDSPASEKPARPEPTASIRRWIVSGEPLPDTTAARLACAAEEVVNSYGSSEVAGDVRTATIRFDSSDISSTPGDTAPTDVTAGVGTITVGTQVPGAGVVLLDRHLHPVSVGRPGEVYITGVQLARGYHRHSDWTATRFVANPAGSGDRMYRTGDRGLITPDGSLQLLGRADSQVKIRGTRVELGEVEQAVLALDGVDDTVAVAGQDHDGHTRLDVYVAGAQAPDAVPAELVAALPAAMIPATWTRLNSLPRTPGGKTDRRALPAPTSPRTASRREPSTDLERLVVDTVADVLGLDAADTARPSVDDNFFDLGGHSLSATRVLTRLRVATGRVVGVAEVFAHPRLADLAALFADDSAEITTTGVTDNAAAVPTQRPERIPLSPAQRRLAFQSGIGDAAYTIPFAVRFDGPIDAAQLQRALDGIVERHETLRTRIVDDAQVVDRIDGARVLIDDHHIEPEDLDGTIDSLIGRPFELSADLPLRADLLRISDASAVLLLTVHHIAADEWSAATLFDELAAGYNGTPVAAPQLQYADHTLAEIERLGTVDDPRSLVRRQLDYWRDQLADAPAELDLPYDRPRPTDPDPVGGQVEIVIDADVLGGLRSAVRALDATVFMAAHAAVALALNASGAGNDIVVGTPVAGRSSASVESLIGMFVNTLPLRTDLSGDPTLLEVLLRVRETDVAALAAQDVPFDEIVTALAPERALSRHPVFQTMVQYRDPIVAPEFTGVRAEPVFPHSRTAKFDLTFEFVELARSAGIRLRVEYAAALFDEPTVTDLAERVSSILRALVDAPSSHVAQLRLDRSTDLPALPAPDVAPPWRSLVDFFAATARTFADRPAVSDGTRTLTYRELDAHSASIAARLQRDGVRRGHSVALILERSTDLVAAIIGVLRCGAAYVPIDPAYPAERIASTIADAAPTVIVDTGYLERADDSLTDTTAFDPELAPADPAYVIFTSGSTGKPKGVTVTHGNVVALIDATTELFDVDENDVWTLFHSYAFDFSVWELWGPLSTGAHLVVPDHATTRSPADFAALIGERGVTVLNQTPSAFFALDAADLADTEHRETSGAVSALESLRYVIFGGEALALPRLRSFARRYPRTTLVNMYGITEITVHATYLVLDQQIIDATTGSDVGALLPGFTGHLLDGYLRRVPVGAVGELYLAGPQVAACYLQRPALHATRFVADPSGTGQVLYRTGDLFRQTRQGALIYVGRADTQVKIRGFRIELGEIRAALAALPGVRDAAVLTRPGPSGADRILAYAVGDNVTPESLHAESLHAALRDALPEHEVPSAVLIVDSIPLTVNGKTDAAALPEPEVGTAEGRTPTTEIESALADIFADTLGLADPPSVDDDFFALGGDSIVSTTLVNRARRRGIRFTPRDVFTHRTVAGLGSVAEWIDDTIPAAPSNSDDASATRPTPIPLLPIVQRLREIGGTIDRFNQSLVVDTPAQLDADTLRAMVCALLDSHEALRSSLQTVAGVLWTMQSAPPGSVDVDDILRIVTLDRSIFDDPDALAAAVSAESAGAAGRLSPATGLMIAATWLTTDSPDDPIAGRLILVIHHLAVDGVSRRILLEDLRTLWETAATGVELQPIPTPTPLHTFAAAVTERAADPALLDEATHWAQVLAPGGELVPGRLPTSGTVSDQRRHVVTLSPETSASLVSDLPTRRGVGITSLLLGALRVAATRALDTGDLIVDTERHGRDAHEFGIDADLSHTVGWFTTVAPIRLSATDDIGDAIADAENLWTAMPSAGAGFGMLRYLNPQLSAALATMSRPSVLLNYLGRFTVGGGSPWQPSAESTALAADPDPGLGVAYPLEIDIVCRDESSGPVVAATFSYLPDHLDDAAVRELADALCAALDSLAAPAESGVNQ</sequence>
<evidence type="ECO:0000313" key="7">
    <source>
        <dbReference type="Proteomes" id="UP000005845"/>
    </source>
</evidence>
<dbReference type="Pfam" id="PF00668">
    <property type="entry name" value="Condensation"/>
    <property type="match status" value="3"/>
</dbReference>
<dbReference type="PANTHER" id="PTHR45527:SF1">
    <property type="entry name" value="FATTY ACID SYNTHASE"/>
    <property type="match status" value="1"/>
</dbReference>
<keyword evidence="2" id="KW-0596">Phosphopantetheine</keyword>
<evidence type="ECO:0000256" key="3">
    <source>
        <dbReference type="ARBA" id="ARBA00022553"/>
    </source>
</evidence>
<dbReference type="Gene3D" id="3.30.559.30">
    <property type="entry name" value="Nonribosomal peptide synthetase, condensation domain"/>
    <property type="match status" value="3"/>
</dbReference>
<dbReference type="InterPro" id="IPR036736">
    <property type="entry name" value="ACP-like_sf"/>
</dbReference>
<dbReference type="PROSITE" id="PS00455">
    <property type="entry name" value="AMP_BINDING"/>
    <property type="match status" value="2"/>
</dbReference>
<feature type="domain" description="Carrier" evidence="5">
    <location>
        <begin position="942"/>
        <end position="1022"/>
    </location>
</feature>
<dbReference type="Pfam" id="PF00501">
    <property type="entry name" value="AMP-binding"/>
    <property type="match status" value="2"/>
</dbReference>
<dbReference type="GO" id="GO:0005737">
    <property type="term" value="C:cytoplasm"/>
    <property type="evidence" value="ECO:0007669"/>
    <property type="project" value="TreeGrafter"/>
</dbReference>
<dbReference type="InterPro" id="IPR000873">
    <property type="entry name" value="AMP-dep_synth/lig_dom"/>
</dbReference>
<dbReference type="eggNOG" id="COG1020">
    <property type="taxonomic scope" value="Bacteria"/>
</dbReference>
<dbReference type="InterPro" id="IPR010071">
    <property type="entry name" value="AA_adenyl_dom"/>
</dbReference>
<dbReference type="InterPro" id="IPR001242">
    <property type="entry name" value="Condensation_dom"/>
</dbReference>
<feature type="compositionally biased region" description="Low complexity" evidence="4">
    <location>
        <begin position="415"/>
        <end position="428"/>
    </location>
</feature>
<evidence type="ECO:0000256" key="1">
    <source>
        <dbReference type="ARBA" id="ARBA00001957"/>
    </source>
</evidence>
<keyword evidence="3" id="KW-0597">Phosphoprotein</keyword>
<dbReference type="SUPFAM" id="SSF52777">
    <property type="entry name" value="CoA-dependent acyltransferases"/>
    <property type="match status" value="6"/>
</dbReference>
<gene>
    <name evidence="6" type="ORF">GOSPT_022_01380</name>
</gene>
<dbReference type="CDD" id="cd17643">
    <property type="entry name" value="A_NRPS_Cytc1-like"/>
    <property type="match status" value="1"/>
</dbReference>
<dbReference type="InterPro" id="IPR045851">
    <property type="entry name" value="AMP-bd_C_sf"/>
</dbReference>
<dbReference type="InterPro" id="IPR006162">
    <property type="entry name" value="Ppantetheine_attach_site"/>
</dbReference>
<dbReference type="GO" id="GO:0008610">
    <property type="term" value="P:lipid biosynthetic process"/>
    <property type="evidence" value="ECO:0007669"/>
    <property type="project" value="UniProtKB-ARBA"/>
</dbReference>
<dbReference type="GO" id="GO:0003824">
    <property type="term" value="F:catalytic activity"/>
    <property type="evidence" value="ECO:0007669"/>
    <property type="project" value="InterPro"/>
</dbReference>
<dbReference type="PROSITE" id="PS00012">
    <property type="entry name" value="PHOSPHOPANTETHEINE"/>
    <property type="match status" value="2"/>
</dbReference>
<feature type="region of interest" description="Disordered" evidence="4">
    <location>
        <begin position="913"/>
        <end position="945"/>
    </location>
</feature>
<dbReference type="Gene3D" id="3.30.300.30">
    <property type="match status" value="2"/>
</dbReference>
<dbReference type="Gene3D" id="3.30.559.10">
    <property type="entry name" value="Chloramphenicol acetyltransferase-like domain"/>
    <property type="match status" value="3"/>
</dbReference>
<dbReference type="Gene3D" id="3.40.50.12780">
    <property type="entry name" value="N-terminal domain of ligase-like"/>
    <property type="match status" value="2"/>
</dbReference>
<dbReference type="NCBIfam" id="TIGR01733">
    <property type="entry name" value="AA-adenyl-dom"/>
    <property type="match status" value="2"/>
</dbReference>
<dbReference type="PROSITE" id="PS50075">
    <property type="entry name" value="CARRIER"/>
    <property type="match status" value="2"/>
</dbReference>
<dbReference type="InterPro" id="IPR042099">
    <property type="entry name" value="ANL_N_sf"/>
</dbReference>
<dbReference type="SUPFAM" id="SSF56801">
    <property type="entry name" value="Acetyl-CoA synthetase-like"/>
    <property type="match status" value="2"/>
</dbReference>
<dbReference type="SMART" id="SM00823">
    <property type="entry name" value="PKS_PP"/>
    <property type="match status" value="2"/>
</dbReference>
<dbReference type="Pfam" id="PF13193">
    <property type="entry name" value="AMP-binding_C"/>
    <property type="match status" value="1"/>
</dbReference>
<dbReference type="InterPro" id="IPR020845">
    <property type="entry name" value="AMP-binding_CS"/>
</dbReference>
<keyword evidence="7" id="KW-1185">Reference proteome</keyword>
<dbReference type="SUPFAM" id="SSF47336">
    <property type="entry name" value="ACP-like"/>
    <property type="match status" value="2"/>
</dbReference>
<dbReference type="RefSeq" id="WP_005202867.1">
    <property type="nucleotide sequence ID" value="NZ_BAFC01000022.1"/>
</dbReference>